<dbReference type="Gene3D" id="1.10.10.60">
    <property type="entry name" value="Homeodomain-like"/>
    <property type="match status" value="1"/>
</dbReference>
<comment type="caution">
    <text evidence="5">The sequence shown here is derived from an EMBL/GenBank/DDBJ whole genome shotgun (WGS) entry which is preliminary data.</text>
</comment>
<dbReference type="RefSeq" id="WP_408164855.1">
    <property type="nucleotide sequence ID" value="NZ_JAQQFR010000001.1"/>
</dbReference>
<dbReference type="InterPro" id="IPR018060">
    <property type="entry name" value="HTH_AraC"/>
</dbReference>
<keyword evidence="2" id="KW-0238">DNA-binding</keyword>
<dbReference type="InterPro" id="IPR020449">
    <property type="entry name" value="Tscrpt_reg_AraC-type_HTH"/>
</dbReference>
<evidence type="ECO:0000313" key="6">
    <source>
        <dbReference type="Proteomes" id="UP001629214"/>
    </source>
</evidence>
<dbReference type="PRINTS" id="PR00032">
    <property type="entry name" value="HTHARAC"/>
</dbReference>
<dbReference type="PANTHER" id="PTHR46796:SF6">
    <property type="entry name" value="ARAC SUBFAMILY"/>
    <property type="match status" value="1"/>
</dbReference>
<evidence type="ECO:0000256" key="3">
    <source>
        <dbReference type="ARBA" id="ARBA00023163"/>
    </source>
</evidence>
<evidence type="ECO:0000256" key="2">
    <source>
        <dbReference type="ARBA" id="ARBA00023125"/>
    </source>
</evidence>
<protein>
    <submittedName>
        <fullName evidence="5">Helix-turn-helix domain-containing protein</fullName>
    </submittedName>
</protein>
<dbReference type="InterPro" id="IPR050204">
    <property type="entry name" value="AraC_XylS_family_regulators"/>
</dbReference>
<dbReference type="PANTHER" id="PTHR46796">
    <property type="entry name" value="HTH-TYPE TRANSCRIPTIONAL ACTIVATOR RHAS-RELATED"/>
    <property type="match status" value="1"/>
</dbReference>
<evidence type="ECO:0000256" key="1">
    <source>
        <dbReference type="ARBA" id="ARBA00023015"/>
    </source>
</evidence>
<keyword evidence="1" id="KW-0805">Transcription regulation</keyword>
<gene>
    <name evidence="5" type="ORF">PQR63_01025</name>
</gene>
<dbReference type="SUPFAM" id="SSF46689">
    <property type="entry name" value="Homeodomain-like"/>
    <property type="match status" value="1"/>
</dbReference>
<proteinExistence type="predicted"/>
<dbReference type="Proteomes" id="UP001629214">
    <property type="component" value="Unassembled WGS sequence"/>
</dbReference>
<dbReference type="InterPro" id="IPR009057">
    <property type="entry name" value="Homeodomain-like_sf"/>
</dbReference>
<keyword evidence="6" id="KW-1185">Reference proteome</keyword>
<name>A0ABW8Z3L3_9BURK</name>
<evidence type="ECO:0000259" key="4">
    <source>
        <dbReference type="PROSITE" id="PS01124"/>
    </source>
</evidence>
<sequence>MSRGYSAAVSRLIANQQQRYAFPLPDAGLQASMPRVIHQHFTVAGESRGLQAPAWGDYVGRILDFPVSRVQREFGFRGEIDTYVLSDMIYLDSRTDALSQARTNARISRDSVRDYVFHVAVEGIMETAIGTVKERKSSQFVPGILALDMGQPMHMVRPTYSRVLAFFLPRALVEQEIPDAESLHGQVVGYTTPLTRLILDRVTSLCAGLPTMSQEQAEESIRVCAGLILAAFKKQTRRSTGPHAAVQTATRNQIRDFIELNLRDGDLTTEAILRTFPIPRPTLYRMFEHEGGIGTYIRNRRLREAAEELATAPHVSIMEIAYGWSFGSPSDFTRAFRRAYGMAPQDFRALGVDLLRN</sequence>
<dbReference type="SMART" id="SM00342">
    <property type="entry name" value="HTH_ARAC"/>
    <property type="match status" value="1"/>
</dbReference>
<evidence type="ECO:0000313" key="5">
    <source>
        <dbReference type="EMBL" id="MFL9876946.1"/>
    </source>
</evidence>
<dbReference type="Pfam" id="PF12833">
    <property type="entry name" value="HTH_18"/>
    <property type="match status" value="1"/>
</dbReference>
<accession>A0ABW8Z3L3</accession>
<organism evidence="5 6">
    <name type="scientific">Herbaspirillum rhizosphaerae</name>
    <dbReference type="NCBI Taxonomy" id="346179"/>
    <lineage>
        <taxon>Bacteria</taxon>
        <taxon>Pseudomonadati</taxon>
        <taxon>Pseudomonadota</taxon>
        <taxon>Betaproteobacteria</taxon>
        <taxon>Burkholderiales</taxon>
        <taxon>Oxalobacteraceae</taxon>
        <taxon>Herbaspirillum</taxon>
    </lineage>
</organism>
<dbReference type="EMBL" id="JAQQFR010000001">
    <property type="protein sequence ID" value="MFL9876946.1"/>
    <property type="molecule type" value="Genomic_DNA"/>
</dbReference>
<dbReference type="PROSITE" id="PS01124">
    <property type="entry name" value="HTH_ARAC_FAMILY_2"/>
    <property type="match status" value="1"/>
</dbReference>
<keyword evidence="3" id="KW-0804">Transcription</keyword>
<feature type="domain" description="HTH araC/xylS-type" evidence="4">
    <location>
        <begin position="252"/>
        <end position="350"/>
    </location>
</feature>
<reference evidence="5 6" key="1">
    <citation type="journal article" date="2024" name="Chem. Sci.">
        <title>Discovery of megapolipeptins by genome mining of a Burkholderiales bacteria collection.</title>
        <authorList>
            <person name="Paulo B.S."/>
            <person name="Recchia M.J.J."/>
            <person name="Lee S."/>
            <person name="Fergusson C.H."/>
            <person name="Romanowski S.B."/>
            <person name="Hernandez A."/>
            <person name="Krull N."/>
            <person name="Liu D.Y."/>
            <person name="Cavanagh H."/>
            <person name="Bos A."/>
            <person name="Gray C.A."/>
            <person name="Murphy B.T."/>
            <person name="Linington R.G."/>
            <person name="Eustaquio A.S."/>
        </authorList>
    </citation>
    <scope>NUCLEOTIDE SEQUENCE [LARGE SCALE GENOMIC DNA]</scope>
    <source>
        <strain evidence="5 6">RL21-008-BIB-B</strain>
    </source>
</reference>